<evidence type="ECO:0000313" key="11">
    <source>
        <dbReference type="Proteomes" id="UP000324629"/>
    </source>
</evidence>
<keyword evidence="4 7" id="KW-0863">Zinc-finger</keyword>
<dbReference type="PANTHER" id="PTHR16515">
    <property type="entry name" value="PR DOMAIN ZINC FINGER PROTEIN"/>
    <property type="match status" value="1"/>
</dbReference>
<keyword evidence="2" id="KW-0479">Metal-binding</keyword>
<dbReference type="Pfam" id="PF00096">
    <property type="entry name" value="zf-C2H2"/>
    <property type="match status" value="3"/>
</dbReference>
<feature type="compositionally biased region" description="Polar residues" evidence="8">
    <location>
        <begin position="514"/>
        <end position="527"/>
    </location>
</feature>
<comment type="caution">
    <text evidence="10">The sequence shown here is derived from an EMBL/GenBank/DDBJ whole genome shotgun (WGS) entry which is preliminary data.</text>
</comment>
<evidence type="ECO:0000256" key="1">
    <source>
        <dbReference type="ARBA" id="ARBA00004123"/>
    </source>
</evidence>
<evidence type="ECO:0000256" key="7">
    <source>
        <dbReference type="PROSITE-ProRule" id="PRU00042"/>
    </source>
</evidence>
<dbReference type="PROSITE" id="PS50157">
    <property type="entry name" value="ZINC_FINGER_C2H2_2"/>
    <property type="match status" value="4"/>
</dbReference>
<dbReference type="FunFam" id="3.30.160.60:FF:000065">
    <property type="entry name" value="B-cell CLL/lymphoma 6, member B"/>
    <property type="match status" value="1"/>
</dbReference>
<dbReference type="PANTHER" id="PTHR16515:SF66">
    <property type="entry name" value="C2H2-TYPE DOMAIN-CONTAINING PROTEIN"/>
    <property type="match status" value="1"/>
</dbReference>
<dbReference type="GO" id="GO:0008270">
    <property type="term" value="F:zinc ion binding"/>
    <property type="evidence" value="ECO:0007669"/>
    <property type="project" value="UniProtKB-KW"/>
</dbReference>
<keyword evidence="5" id="KW-0862">Zinc</keyword>
<dbReference type="InterPro" id="IPR036236">
    <property type="entry name" value="Znf_C2H2_sf"/>
</dbReference>
<feature type="region of interest" description="Disordered" evidence="8">
    <location>
        <begin position="321"/>
        <end position="345"/>
    </location>
</feature>
<feature type="compositionally biased region" description="Polar residues" evidence="8">
    <location>
        <begin position="321"/>
        <end position="337"/>
    </location>
</feature>
<evidence type="ECO:0000313" key="10">
    <source>
        <dbReference type="EMBL" id="KAA3673808.1"/>
    </source>
</evidence>
<gene>
    <name evidence="10" type="ORF">DEA37_0014007</name>
</gene>
<feature type="compositionally biased region" description="Low complexity" evidence="8">
    <location>
        <begin position="598"/>
        <end position="615"/>
    </location>
</feature>
<evidence type="ECO:0000256" key="4">
    <source>
        <dbReference type="ARBA" id="ARBA00022771"/>
    </source>
</evidence>
<dbReference type="SUPFAM" id="SSF57667">
    <property type="entry name" value="beta-beta-alpha zinc fingers"/>
    <property type="match status" value="2"/>
</dbReference>
<dbReference type="InterPro" id="IPR050331">
    <property type="entry name" value="Zinc_finger"/>
</dbReference>
<proteinExistence type="predicted"/>
<evidence type="ECO:0000256" key="2">
    <source>
        <dbReference type="ARBA" id="ARBA00022723"/>
    </source>
</evidence>
<keyword evidence="3" id="KW-0677">Repeat</keyword>
<feature type="region of interest" description="Disordered" evidence="8">
    <location>
        <begin position="573"/>
        <end position="615"/>
    </location>
</feature>
<dbReference type="InterPro" id="IPR013087">
    <property type="entry name" value="Znf_C2H2_type"/>
</dbReference>
<reference evidence="10 11" key="1">
    <citation type="journal article" date="2019" name="Gigascience">
        <title>Whole-genome sequence of the oriental lung fluke Paragonimus westermani.</title>
        <authorList>
            <person name="Oey H."/>
            <person name="Zakrzewski M."/>
            <person name="Narain K."/>
            <person name="Devi K.R."/>
            <person name="Agatsuma T."/>
            <person name="Nawaratna S."/>
            <person name="Gobert G.N."/>
            <person name="Jones M.K."/>
            <person name="Ragan M.A."/>
            <person name="McManus D.P."/>
            <person name="Krause L."/>
        </authorList>
    </citation>
    <scope>NUCLEOTIDE SEQUENCE [LARGE SCALE GENOMIC DNA]</scope>
    <source>
        <strain evidence="10 11">IND2009</strain>
    </source>
</reference>
<evidence type="ECO:0000256" key="8">
    <source>
        <dbReference type="SAM" id="MobiDB-lite"/>
    </source>
</evidence>
<evidence type="ECO:0000256" key="3">
    <source>
        <dbReference type="ARBA" id="ARBA00022737"/>
    </source>
</evidence>
<feature type="compositionally biased region" description="Low complexity" evidence="8">
    <location>
        <begin position="528"/>
        <end position="541"/>
    </location>
</feature>
<dbReference type="GO" id="GO:0005634">
    <property type="term" value="C:nucleus"/>
    <property type="evidence" value="ECO:0007669"/>
    <property type="project" value="UniProtKB-SubCell"/>
</dbReference>
<comment type="subcellular location">
    <subcellularLocation>
        <location evidence="1">Nucleus</location>
    </subcellularLocation>
</comment>
<evidence type="ECO:0000259" key="9">
    <source>
        <dbReference type="PROSITE" id="PS50157"/>
    </source>
</evidence>
<accession>A0A5J4NEV4</accession>
<dbReference type="Gene3D" id="3.30.160.60">
    <property type="entry name" value="Classic Zinc Finger"/>
    <property type="match status" value="2"/>
</dbReference>
<evidence type="ECO:0000256" key="6">
    <source>
        <dbReference type="ARBA" id="ARBA00023242"/>
    </source>
</evidence>
<dbReference type="GO" id="GO:0010468">
    <property type="term" value="P:regulation of gene expression"/>
    <property type="evidence" value="ECO:0007669"/>
    <property type="project" value="TreeGrafter"/>
</dbReference>
<feature type="region of interest" description="Disordered" evidence="8">
    <location>
        <begin position="492"/>
        <end position="541"/>
    </location>
</feature>
<name>A0A5J4NEV4_9TREM</name>
<feature type="compositionally biased region" description="Gly residues" evidence="8">
    <location>
        <begin position="576"/>
        <end position="585"/>
    </location>
</feature>
<dbReference type="SMART" id="SM00355">
    <property type="entry name" value="ZnF_C2H2"/>
    <property type="match status" value="4"/>
</dbReference>
<evidence type="ECO:0000256" key="5">
    <source>
        <dbReference type="ARBA" id="ARBA00022833"/>
    </source>
</evidence>
<protein>
    <recommendedName>
        <fullName evidence="9">C2H2-type domain-containing protein</fullName>
    </recommendedName>
</protein>
<feature type="domain" description="C2H2-type" evidence="9">
    <location>
        <begin position="175"/>
        <end position="202"/>
    </location>
</feature>
<feature type="domain" description="C2H2-type" evidence="9">
    <location>
        <begin position="203"/>
        <end position="226"/>
    </location>
</feature>
<keyword evidence="11" id="KW-1185">Reference proteome</keyword>
<keyword evidence="6" id="KW-0539">Nucleus</keyword>
<dbReference type="PROSITE" id="PS00028">
    <property type="entry name" value="ZINC_FINGER_C2H2_1"/>
    <property type="match status" value="4"/>
</dbReference>
<organism evidence="10 11">
    <name type="scientific">Paragonimus westermani</name>
    <dbReference type="NCBI Taxonomy" id="34504"/>
    <lineage>
        <taxon>Eukaryota</taxon>
        <taxon>Metazoa</taxon>
        <taxon>Spiralia</taxon>
        <taxon>Lophotrochozoa</taxon>
        <taxon>Platyhelminthes</taxon>
        <taxon>Trematoda</taxon>
        <taxon>Digenea</taxon>
        <taxon>Plagiorchiida</taxon>
        <taxon>Troglotremata</taxon>
        <taxon>Troglotrematidae</taxon>
        <taxon>Paragonimus</taxon>
    </lineage>
</organism>
<feature type="domain" description="C2H2-type" evidence="9">
    <location>
        <begin position="119"/>
        <end position="146"/>
    </location>
</feature>
<dbReference type="EMBL" id="QNGE01003628">
    <property type="protein sequence ID" value="KAA3673808.1"/>
    <property type="molecule type" value="Genomic_DNA"/>
</dbReference>
<sequence length="615" mass="65884">MFMNEVTHPFCLPSSFVQASNHISAQRLFSPSSALSRESLDSPLINNNGRDFPACLSSTRSLSDLTSSTTPSTTVNASLVSAHQQQQSYNSSVSLKVDEDDASMLSAASQSDSIEGTANACPDCGKVFTERSLLVRHRVSHAAAKYICHLCSRPFVRDDKLKRHIRCVHSSERPFKCEFCSKAFARKDKLQEHTRHHNRDITFTCPVCAELFVMRSHLNRHLRGVHKLKLTQQVNSTTSVADSIAATTTTADSSGNGLSSCGSKSAFTPVASQPVADNTQSFNPLCSNTSEVLAFIQANAEAKTTKSRRKSVARRRFLNDSSSVSVTLDQSNPQSPHFAQPSPPLSAFSAPVSTAAHFPGNFLLGSTNAVAHQSQQHHLHHHHLQAQPDSLQAISAHLNPHAHGGRSAVYGSSDGQYSLANQPYLPTQSSQHPQQAAWSAAMAASLFGPVNYVGWWPQPSSNLTLPAHHSSGPLGSHSVYARSSASADAASSAYTALNSTRPPPESLSQPSPSTTNCNRGTLQHSFRTSTDSSHSPTASFSSANPQAHMFAALPSFAQAMYYQAASWVATQNNNNNGGGGGGGALGDTQPSLWDPRFPSVSYSSSQPTVSSDDTR</sequence>
<dbReference type="AlphaFoldDB" id="A0A5J4NEV4"/>
<feature type="domain" description="C2H2-type" evidence="9">
    <location>
        <begin position="146"/>
        <end position="174"/>
    </location>
</feature>
<dbReference type="Proteomes" id="UP000324629">
    <property type="component" value="Unassembled WGS sequence"/>
</dbReference>